<dbReference type="AlphaFoldDB" id="A0A2A5KP97"/>
<keyword evidence="2" id="KW-1185">Reference proteome</keyword>
<evidence type="ECO:0000313" key="2">
    <source>
        <dbReference type="Proteomes" id="UP000218807"/>
    </source>
</evidence>
<protein>
    <submittedName>
        <fullName evidence="1">Uncharacterized protein</fullName>
    </submittedName>
</protein>
<proteinExistence type="predicted"/>
<reference evidence="1 2" key="1">
    <citation type="submission" date="2017-09" db="EMBL/GenBank/DDBJ databases">
        <title>Comparative genomics of rhizobia isolated from Phaseolus vulgaris in China.</title>
        <authorList>
            <person name="Tong W."/>
        </authorList>
    </citation>
    <scope>NUCLEOTIDE SEQUENCE [LARGE SCALE GENOMIC DNA]</scope>
    <source>
        <strain evidence="1 2">L101</strain>
    </source>
</reference>
<sequence length="81" mass="9263">MFRMTTESRKKASRASIVQQCETLKGIAMMEEGSHSEGGACANRDSVRAIQLRKQNRRGRKFQYAFEPKQSSEALVCCYRQ</sequence>
<gene>
    <name evidence="1" type="ORF">CPT34_22515</name>
</gene>
<dbReference type="Proteomes" id="UP000218807">
    <property type="component" value="Unassembled WGS sequence"/>
</dbReference>
<name>A0A2A5KP97_9HYPH</name>
<organism evidence="1 2">
    <name type="scientific">Rhizobium sophoriradicis</name>
    <dbReference type="NCBI Taxonomy" id="1535245"/>
    <lineage>
        <taxon>Bacteria</taxon>
        <taxon>Pseudomonadati</taxon>
        <taxon>Pseudomonadota</taxon>
        <taxon>Alphaproteobacteria</taxon>
        <taxon>Hyphomicrobiales</taxon>
        <taxon>Rhizobiaceae</taxon>
        <taxon>Rhizobium/Agrobacterium group</taxon>
        <taxon>Rhizobium</taxon>
    </lineage>
</organism>
<dbReference type="EMBL" id="NXDM01000024">
    <property type="protein sequence ID" value="PCK78833.1"/>
    <property type="molecule type" value="Genomic_DNA"/>
</dbReference>
<accession>A0A2A5KP97</accession>
<comment type="caution">
    <text evidence="1">The sequence shown here is derived from an EMBL/GenBank/DDBJ whole genome shotgun (WGS) entry which is preliminary data.</text>
</comment>
<evidence type="ECO:0000313" key="1">
    <source>
        <dbReference type="EMBL" id="PCK78833.1"/>
    </source>
</evidence>